<feature type="region of interest" description="Disordered" evidence="1">
    <location>
        <begin position="115"/>
        <end position="145"/>
    </location>
</feature>
<dbReference type="Proteomes" id="UP001276150">
    <property type="component" value="Unassembled WGS sequence"/>
</dbReference>
<name>A0ABU4DMD8_9DEIO</name>
<evidence type="ECO:0000313" key="3">
    <source>
        <dbReference type="EMBL" id="MDV6373599.1"/>
    </source>
</evidence>
<evidence type="ECO:0008006" key="5">
    <source>
        <dbReference type="Google" id="ProtNLM"/>
    </source>
</evidence>
<evidence type="ECO:0000256" key="1">
    <source>
        <dbReference type="SAM" id="MobiDB-lite"/>
    </source>
</evidence>
<proteinExistence type="predicted"/>
<feature type="signal peptide" evidence="2">
    <location>
        <begin position="1"/>
        <end position="21"/>
    </location>
</feature>
<keyword evidence="2" id="KW-0732">Signal</keyword>
<evidence type="ECO:0000256" key="2">
    <source>
        <dbReference type="SAM" id="SignalP"/>
    </source>
</evidence>
<dbReference type="PROSITE" id="PS51257">
    <property type="entry name" value="PROKAR_LIPOPROTEIN"/>
    <property type="match status" value="1"/>
</dbReference>
<reference evidence="3 4" key="1">
    <citation type="submission" date="2022-11" db="EMBL/GenBank/DDBJ databases">
        <title>Deinococcus ZS9-10, Low Temperature and Draught-tolerating, UV-resistant Bacteria from Continental Antarctica.</title>
        <authorList>
            <person name="Cheng L."/>
        </authorList>
    </citation>
    <scope>NUCLEOTIDE SEQUENCE [LARGE SCALE GENOMIC DNA]</scope>
    <source>
        <strain evidence="3 4">ZS9-10</strain>
    </source>
</reference>
<organism evidence="3 4">
    <name type="scientific">Deinococcus arenicola</name>
    <dbReference type="NCBI Taxonomy" id="2994950"/>
    <lineage>
        <taxon>Bacteria</taxon>
        <taxon>Thermotogati</taxon>
        <taxon>Deinococcota</taxon>
        <taxon>Deinococci</taxon>
        <taxon>Deinococcales</taxon>
        <taxon>Deinococcaceae</taxon>
        <taxon>Deinococcus</taxon>
    </lineage>
</organism>
<protein>
    <recommendedName>
        <fullName evidence="5">Lipoprotein</fullName>
    </recommendedName>
</protein>
<sequence>MKPTAAVMALLPLALMLGACAPATSTFGVKIPTPSTATSMVIVRKAQDTAPRYPFKAGQGWTVVGYNQNGNKLKSKITLIDDEPTYRTSSNGRGVWIYDADNGYIVLYKLERGRGTGEQRAVPRPRASSPGPRPLRYASRTPVTQ</sequence>
<keyword evidence="4" id="KW-1185">Reference proteome</keyword>
<evidence type="ECO:0000313" key="4">
    <source>
        <dbReference type="Proteomes" id="UP001276150"/>
    </source>
</evidence>
<comment type="caution">
    <text evidence="3">The sequence shown here is derived from an EMBL/GenBank/DDBJ whole genome shotgun (WGS) entry which is preliminary data.</text>
</comment>
<dbReference type="EMBL" id="JAPMIV010000003">
    <property type="protein sequence ID" value="MDV6373599.1"/>
    <property type="molecule type" value="Genomic_DNA"/>
</dbReference>
<gene>
    <name evidence="3" type="ORF">ORD21_03180</name>
</gene>
<accession>A0ABU4DMD8</accession>
<feature type="compositionally biased region" description="Low complexity" evidence="1">
    <location>
        <begin position="120"/>
        <end position="136"/>
    </location>
</feature>
<feature type="chain" id="PRO_5045843764" description="Lipoprotein" evidence="2">
    <location>
        <begin position="22"/>
        <end position="145"/>
    </location>
</feature>